<dbReference type="GO" id="GO:0004489">
    <property type="term" value="F:methylenetetrahydrofolate reductase [NAD(P)H] activity"/>
    <property type="evidence" value="ECO:0007669"/>
    <property type="project" value="InterPro"/>
</dbReference>
<dbReference type="InterPro" id="IPR029041">
    <property type="entry name" value="FAD-linked_oxidoreductase-like"/>
</dbReference>
<keyword evidence="7" id="KW-1185">Reference proteome</keyword>
<evidence type="ECO:0000256" key="4">
    <source>
        <dbReference type="ARBA" id="ARBA00022827"/>
    </source>
</evidence>
<dbReference type="OrthoDB" id="16284at2759"/>
<dbReference type="GO" id="GO:0035999">
    <property type="term" value="P:tetrahydrofolate interconversion"/>
    <property type="evidence" value="ECO:0007669"/>
    <property type="project" value="UniProtKB-UniPathway"/>
</dbReference>
<accession>A0A0M0K4T1</accession>
<dbReference type="AlphaFoldDB" id="A0A0M0K4T1"/>
<dbReference type="SUPFAM" id="SSF51730">
    <property type="entry name" value="FAD-linked oxidoreductase"/>
    <property type="match status" value="1"/>
</dbReference>
<evidence type="ECO:0000313" key="6">
    <source>
        <dbReference type="EMBL" id="KOO33383.1"/>
    </source>
</evidence>
<dbReference type="InterPro" id="IPR003171">
    <property type="entry name" value="Mehydrof_redctse-like"/>
</dbReference>
<sequence>MIPTGTCVYLPALPADPPDAVEGALRLLRRENAGLLAVPHIPATRVASTAALERQLGAWQRASGDGVREVLIVRGDLNAHHGEVGATAGAPSRGLFGRSLDLLETGVLQRAGIHAVSLCGHPEGVGHLSAAGACEALVAKLQWAEAASVEARIVTQFCFSARATIAYAEQLRAAGVTAPLSVGVVGPCKAEIRTRMAERCGVTPPAGGESDHPDGALLNEHDWPSEYVRALAQWQRDGLAGASGHGVQALHLYPFGGLGSTLRWVEERLPGLMLPAQ</sequence>
<evidence type="ECO:0000256" key="1">
    <source>
        <dbReference type="ARBA" id="ARBA00001974"/>
    </source>
</evidence>
<comment type="caution">
    <text evidence="6">The sequence shown here is derived from an EMBL/GenBank/DDBJ whole genome shotgun (WGS) entry which is preliminary data.</text>
</comment>
<dbReference type="EMBL" id="JWZX01001532">
    <property type="protein sequence ID" value="KOO33383.1"/>
    <property type="molecule type" value="Genomic_DNA"/>
</dbReference>
<evidence type="ECO:0000256" key="2">
    <source>
        <dbReference type="ARBA" id="ARBA00004777"/>
    </source>
</evidence>
<gene>
    <name evidence="6" type="ORF">Ctob_011771</name>
</gene>
<protein>
    <submittedName>
        <fullName evidence="6">Methylenetetrahydrofolate reductase</fullName>
    </submittedName>
</protein>
<dbReference type="GO" id="GO:0006555">
    <property type="term" value="P:methionine metabolic process"/>
    <property type="evidence" value="ECO:0007669"/>
    <property type="project" value="InterPro"/>
</dbReference>
<keyword evidence="5" id="KW-0560">Oxidoreductase</keyword>
<dbReference type="Gene3D" id="3.20.20.220">
    <property type="match status" value="1"/>
</dbReference>
<dbReference type="UniPathway" id="UPA00193"/>
<comment type="cofactor">
    <cofactor evidence="1">
        <name>FAD</name>
        <dbReference type="ChEBI" id="CHEBI:57692"/>
    </cofactor>
</comment>
<comment type="pathway">
    <text evidence="2">One-carbon metabolism; tetrahydrofolate interconversion.</text>
</comment>
<organism evidence="6 7">
    <name type="scientific">Chrysochromulina tobinii</name>
    <dbReference type="NCBI Taxonomy" id="1460289"/>
    <lineage>
        <taxon>Eukaryota</taxon>
        <taxon>Haptista</taxon>
        <taxon>Haptophyta</taxon>
        <taxon>Prymnesiophyceae</taxon>
        <taxon>Prymnesiales</taxon>
        <taxon>Chrysochromulinaceae</taxon>
        <taxon>Chrysochromulina</taxon>
    </lineage>
</organism>
<name>A0A0M0K4T1_9EUKA</name>
<evidence type="ECO:0000256" key="3">
    <source>
        <dbReference type="ARBA" id="ARBA00022630"/>
    </source>
</evidence>
<reference evidence="7" key="1">
    <citation type="journal article" date="2015" name="PLoS Genet.">
        <title>Genome Sequence and Transcriptome Analyses of Chrysochromulina tobin: Metabolic Tools for Enhanced Algal Fitness in the Prominent Order Prymnesiales (Haptophyceae).</title>
        <authorList>
            <person name="Hovde B.T."/>
            <person name="Deodato C.R."/>
            <person name="Hunsperger H.M."/>
            <person name="Ryken S.A."/>
            <person name="Yost W."/>
            <person name="Jha R.K."/>
            <person name="Patterson J."/>
            <person name="Monnat R.J. Jr."/>
            <person name="Barlow S.B."/>
            <person name="Starkenburg S.R."/>
            <person name="Cattolico R.A."/>
        </authorList>
    </citation>
    <scope>NUCLEOTIDE SEQUENCE</scope>
    <source>
        <strain evidence="7">CCMP291</strain>
    </source>
</reference>
<evidence type="ECO:0000313" key="7">
    <source>
        <dbReference type="Proteomes" id="UP000037460"/>
    </source>
</evidence>
<proteinExistence type="predicted"/>
<keyword evidence="4" id="KW-0274">FAD</keyword>
<dbReference type="Pfam" id="PF02219">
    <property type="entry name" value="MTHFR"/>
    <property type="match status" value="1"/>
</dbReference>
<evidence type="ECO:0000256" key="5">
    <source>
        <dbReference type="ARBA" id="ARBA00023002"/>
    </source>
</evidence>
<keyword evidence="3" id="KW-0285">Flavoprotein</keyword>
<dbReference type="Proteomes" id="UP000037460">
    <property type="component" value="Unassembled WGS sequence"/>
</dbReference>